<reference evidence="2" key="1">
    <citation type="submission" date="2022-10" db="EMBL/GenBank/DDBJ databases">
        <title>Vagococcus sp. isolated from poultry meat.</title>
        <authorList>
            <person name="Johansson P."/>
            <person name="Bjorkroth J."/>
        </authorList>
    </citation>
    <scope>NUCLEOTIDE SEQUENCE</scope>
    <source>
        <strain evidence="2">STAA11</strain>
    </source>
</reference>
<protein>
    <submittedName>
        <fullName evidence="2">Uncharacterized protein</fullName>
    </submittedName>
</protein>
<dbReference type="Proteomes" id="UP001179647">
    <property type="component" value="Chromosome"/>
</dbReference>
<accession>A0AAF0I8K0</accession>
<dbReference type="RefSeq" id="WP_275470033.1">
    <property type="nucleotide sequence ID" value="NZ_CP110232.1"/>
</dbReference>
<dbReference type="PROSITE" id="PS51257">
    <property type="entry name" value="PROKAR_LIPOPROTEIN"/>
    <property type="match status" value="1"/>
</dbReference>
<feature type="compositionally biased region" description="Basic and acidic residues" evidence="1">
    <location>
        <begin position="148"/>
        <end position="159"/>
    </location>
</feature>
<dbReference type="KEGG" id="vie:OL234_04880"/>
<evidence type="ECO:0000256" key="1">
    <source>
        <dbReference type="SAM" id="MobiDB-lite"/>
    </source>
</evidence>
<name>A0AAF0I8K0_9ENTE</name>
<feature type="region of interest" description="Disordered" evidence="1">
    <location>
        <begin position="142"/>
        <end position="165"/>
    </location>
</feature>
<feature type="compositionally biased region" description="Polar residues" evidence="1">
    <location>
        <begin position="231"/>
        <end position="241"/>
    </location>
</feature>
<dbReference type="EMBL" id="CP110232">
    <property type="protein sequence ID" value="WEG74234.1"/>
    <property type="molecule type" value="Genomic_DNA"/>
</dbReference>
<proteinExistence type="predicted"/>
<gene>
    <name evidence="2" type="ORF">OL234_04880</name>
</gene>
<organism evidence="2 3">
    <name type="scientific">Vagococcus intermedius</name>
    <dbReference type="NCBI Taxonomy" id="2991418"/>
    <lineage>
        <taxon>Bacteria</taxon>
        <taxon>Bacillati</taxon>
        <taxon>Bacillota</taxon>
        <taxon>Bacilli</taxon>
        <taxon>Lactobacillales</taxon>
        <taxon>Enterococcaceae</taxon>
        <taxon>Vagococcus</taxon>
    </lineage>
</organism>
<keyword evidence="3" id="KW-1185">Reference proteome</keyword>
<sequence>MKKWISLLLVSLFVMTGCGDKTKEEKQLIEKSNKPAIEEKKEIDLESLSDEKKEDGKVRKDNAMYYLLASNINFDLESVNVYYDQKTSTKTVHYLNFVHPSGESVEGHAEVYQKGSEVMVDVFGPFEESIVLNAKNKKIISRTNEPPLPKEKTSKKNNDYDTETDPTSIIEQYTADTPATGIPNSNIEQENNLNTSTEESTSLMPPVESQVENSYSPQPNPNMDGNLPMEDNSQFNNQLTE</sequence>
<dbReference type="AlphaFoldDB" id="A0AAF0I8K0"/>
<evidence type="ECO:0000313" key="2">
    <source>
        <dbReference type="EMBL" id="WEG74234.1"/>
    </source>
</evidence>
<feature type="compositionally biased region" description="Polar residues" evidence="1">
    <location>
        <begin position="177"/>
        <end position="203"/>
    </location>
</feature>
<feature type="compositionally biased region" description="Polar residues" evidence="1">
    <location>
        <begin position="210"/>
        <end position="223"/>
    </location>
</feature>
<evidence type="ECO:0000313" key="3">
    <source>
        <dbReference type="Proteomes" id="UP001179647"/>
    </source>
</evidence>
<feature type="region of interest" description="Disordered" evidence="1">
    <location>
        <begin position="177"/>
        <end position="241"/>
    </location>
</feature>